<evidence type="ECO:0000313" key="3">
    <source>
        <dbReference type="EMBL" id="MDB6373378.1"/>
    </source>
</evidence>
<dbReference type="Proteomes" id="UP001212996">
    <property type="component" value="Unassembled WGS sequence"/>
</dbReference>
<proteinExistence type="predicted"/>
<dbReference type="AlphaFoldDB" id="A0AAW6BIP5"/>
<feature type="domain" description="Polypeptide-transport-associated ShlB-type" evidence="2">
    <location>
        <begin position="69"/>
        <end position="145"/>
    </location>
</feature>
<feature type="signal peptide" evidence="1">
    <location>
        <begin position="1"/>
        <end position="20"/>
    </location>
</feature>
<reference evidence="3" key="1">
    <citation type="submission" date="2023-01" db="EMBL/GenBank/DDBJ databases">
        <title>Genome sequencing of Photorhabdus bodei 09-20.</title>
        <authorList>
            <person name="Kalindamar S."/>
            <person name="Kumru S."/>
        </authorList>
    </citation>
    <scope>NUCLEOTIDE SEQUENCE</scope>
    <source>
        <strain evidence="3">09-20</strain>
    </source>
</reference>
<dbReference type="Pfam" id="PF08479">
    <property type="entry name" value="POTRA_2"/>
    <property type="match status" value="1"/>
</dbReference>
<dbReference type="InterPro" id="IPR051544">
    <property type="entry name" value="TPS_OM_transporter"/>
</dbReference>
<comment type="caution">
    <text evidence="3">The sequence shown here is derived from an EMBL/GenBank/DDBJ whole genome shotgun (WGS) entry which is preliminary data.</text>
</comment>
<dbReference type="GO" id="GO:0008320">
    <property type="term" value="F:protein transmembrane transporter activity"/>
    <property type="evidence" value="ECO:0007669"/>
    <property type="project" value="TreeGrafter"/>
</dbReference>
<dbReference type="PANTHER" id="PTHR34597:SF3">
    <property type="entry name" value="OUTER MEMBRANE TRANSPORTER CDIB"/>
    <property type="match status" value="1"/>
</dbReference>
<evidence type="ECO:0000256" key="1">
    <source>
        <dbReference type="SAM" id="SignalP"/>
    </source>
</evidence>
<keyword evidence="1" id="KW-0732">Signal</keyword>
<accession>A0AAW6BIP5</accession>
<dbReference type="InterPro" id="IPR013686">
    <property type="entry name" value="Polypept-transport_assoc_ShlB"/>
</dbReference>
<evidence type="ECO:0000313" key="4">
    <source>
        <dbReference type="Proteomes" id="UP001212996"/>
    </source>
</evidence>
<name>A0AAW6BIP5_9GAMM</name>
<protein>
    <submittedName>
        <fullName evidence="3">POTRA domain-containing protein</fullName>
    </submittedName>
</protein>
<dbReference type="RefSeq" id="WP_271866916.1">
    <property type="nucleotide sequence ID" value="NZ_JAQMFO010000024.1"/>
</dbReference>
<dbReference type="GO" id="GO:0046819">
    <property type="term" value="P:protein secretion by the type V secretion system"/>
    <property type="evidence" value="ECO:0007669"/>
    <property type="project" value="TreeGrafter"/>
</dbReference>
<feature type="non-terminal residue" evidence="3">
    <location>
        <position position="146"/>
    </location>
</feature>
<gene>
    <name evidence="3" type="ORF">PH362_15880</name>
</gene>
<organism evidence="3 4">
    <name type="scientific">Photorhabdus bodei</name>
    <dbReference type="NCBI Taxonomy" id="2029681"/>
    <lineage>
        <taxon>Bacteria</taxon>
        <taxon>Pseudomonadati</taxon>
        <taxon>Pseudomonadota</taxon>
        <taxon>Gammaproteobacteria</taxon>
        <taxon>Enterobacterales</taxon>
        <taxon>Morganellaceae</taxon>
        <taxon>Photorhabdus</taxon>
    </lineage>
</organism>
<sequence>MKSSILVLTVFCSAVSGSQAADIAEQQLIHQQARQQALEAQLAPPPAEVRLSVPETGASAAFPVETPCFLITHVRLAGIENFPRWLPFRRVAQQGENHCLGDKGISRLITQLQDQLINHGYVTSRVLVPRQDLRTHTLKLVMIPGK</sequence>
<evidence type="ECO:0000259" key="2">
    <source>
        <dbReference type="Pfam" id="PF08479"/>
    </source>
</evidence>
<dbReference type="Gene3D" id="3.10.20.310">
    <property type="entry name" value="membrane protein fhac"/>
    <property type="match status" value="1"/>
</dbReference>
<dbReference type="GO" id="GO:0098046">
    <property type="term" value="C:type V protein secretion system complex"/>
    <property type="evidence" value="ECO:0007669"/>
    <property type="project" value="TreeGrafter"/>
</dbReference>
<dbReference type="EMBL" id="JAQMFO010000024">
    <property type="protein sequence ID" value="MDB6373378.1"/>
    <property type="molecule type" value="Genomic_DNA"/>
</dbReference>
<feature type="chain" id="PRO_5043510028" evidence="1">
    <location>
        <begin position="21"/>
        <end position="146"/>
    </location>
</feature>
<dbReference type="PANTHER" id="PTHR34597">
    <property type="entry name" value="SLR1661 PROTEIN"/>
    <property type="match status" value="1"/>
</dbReference>